<dbReference type="InterPro" id="IPR036429">
    <property type="entry name" value="SpoA-like_sf"/>
</dbReference>
<keyword evidence="12" id="KW-0282">Flagellum</keyword>
<evidence type="ECO:0000259" key="11">
    <source>
        <dbReference type="Pfam" id="PF01052"/>
    </source>
</evidence>
<dbReference type="InterPro" id="IPR001689">
    <property type="entry name" value="Flag_FliM"/>
</dbReference>
<evidence type="ECO:0000256" key="1">
    <source>
        <dbReference type="ARBA" id="ARBA00004117"/>
    </source>
</evidence>
<keyword evidence="8" id="KW-0472">Membrane</keyword>
<evidence type="ECO:0000256" key="2">
    <source>
        <dbReference type="ARBA" id="ARBA00004202"/>
    </source>
</evidence>
<keyword evidence="6" id="KW-0145">Chemotaxis</keyword>
<comment type="subcellular location">
    <subcellularLocation>
        <location evidence="1">Bacterial flagellum basal body</location>
    </subcellularLocation>
    <subcellularLocation>
        <location evidence="2">Cell membrane</location>
        <topology evidence="2">Peripheral membrane protein</topology>
    </subcellularLocation>
</comment>
<keyword evidence="5" id="KW-1003">Cell membrane</keyword>
<dbReference type="SUPFAM" id="SSF101801">
    <property type="entry name" value="Surface presentation of antigens (SPOA)"/>
    <property type="match status" value="1"/>
</dbReference>
<dbReference type="InterPro" id="IPR001543">
    <property type="entry name" value="FliN-like_C"/>
</dbReference>
<dbReference type="PIRSF" id="PIRSF002888">
    <property type="entry name" value="FliM"/>
    <property type="match status" value="1"/>
</dbReference>
<dbReference type="PANTHER" id="PTHR30034:SF6">
    <property type="entry name" value="YOP PROTEINS TRANSLOCATION PROTEIN Q"/>
    <property type="match status" value="1"/>
</dbReference>
<comment type="similarity">
    <text evidence="3">Belongs to the FliM family.</text>
</comment>
<dbReference type="GO" id="GO:0003774">
    <property type="term" value="F:cytoskeletal motor activity"/>
    <property type="evidence" value="ECO:0007669"/>
    <property type="project" value="InterPro"/>
</dbReference>
<comment type="caution">
    <text evidence="12">The sequence shown here is derived from an EMBL/GenBank/DDBJ whole genome shotgun (WGS) entry which is preliminary data.</text>
</comment>
<dbReference type="SUPFAM" id="SSF103039">
    <property type="entry name" value="CheC-like"/>
    <property type="match status" value="1"/>
</dbReference>
<evidence type="ECO:0000256" key="8">
    <source>
        <dbReference type="ARBA" id="ARBA00023136"/>
    </source>
</evidence>
<dbReference type="GO" id="GO:0005886">
    <property type="term" value="C:plasma membrane"/>
    <property type="evidence" value="ECO:0007669"/>
    <property type="project" value="UniProtKB-SubCell"/>
</dbReference>
<dbReference type="Gene3D" id="2.30.330.10">
    <property type="entry name" value="SpoA-like"/>
    <property type="match status" value="1"/>
</dbReference>
<keyword evidence="9" id="KW-0975">Bacterial flagellum</keyword>
<dbReference type="Pfam" id="PF01052">
    <property type="entry name" value="FliMN_C"/>
    <property type="match status" value="1"/>
</dbReference>
<evidence type="ECO:0000256" key="4">
    <source>
        <dbReference type="ARBA" id="ARBA00021898"/>
    </source>
</evidence>
<organism evidence="12 13">
    <name type="scientific">Isachenkonia alkalipeptolytica</name>
    <dbReference type="NCBI Taxonomy" id="2565777"/>
    <lineage>
        <taxon>Bacteria</taxon>
        <taxon>Bacillati</taxon>
        <taxon>Bacillota</taxon>
        <taxon>Clostridia</taxon>
        <taxon>Eubacteriales</taxon>
        <taxon>Clostridiaceae</taxon>
        <taxon>Isachenkonia</taxon>
    </lineage>
</organism>
<dbReference type="GO" id="GO:0050918">
    <property type="term" value="P:positive chemotaxis"/>
    <property type="evidence" value="ECO:0007669"/>
    <property type="project" value="TreeGrafter"/>
</dbReference>
<dbReference type="GO" id="GO:0009425">
    <property type="term" value="C:bacterial-type flagellum basal body"/>
    <property type="evidence" value="ECO:0007669"/>
    <property type="project" value="UniProtKB-SubCell"/>
</dbReference>
<evidence type="ECO:0000256" key="9">
    <source>
        <dbReference type="ARBA" id="ARBA00023143"/>
    </source>
</evidence>
<dbReference type="InterPro" id="IPR028976">
    <property type="entry name" value="CheC-like_sf"/>
</dbReference>
<evidence type="ECO:0000256" key="3">
    <source>
        <dbReference type="ARBA" id="ARBA00011049"/>
    </source>
</evidence>
<feature type="domain" description="Flagellar motor switch protein FliN-like C-terminal" evidence="11">
    <location>
        <begin position="253"/>
        <end position="322"/>
    </location>
</feature>
<keyword evidence="7" id="KW-0283">Flagellar rotation</keyword>
<dbReference type="CDD" id="cd17908">
    <property type="entry name" value="FliM"/>
    <property type="match status" value="1"/>
</dbReference>
<protein>
    <recommendedName>
        <fullName evidence="4 10">Flagellar motor switch protein FliM</fullName>
    </recommendedName>
</protein>
<dbReference type="Gene3D" id="3.40.1550.10">
    <property type="entry name" value="CheC-like"/>
    <property type="match status" value="1"/>
</dbReference>
<evidence type="ECO:0000256" key="10">
    <source>
        <dbReference type="NCBIfam" id="TIGR01397"/>
    </source>
</evidence>
<evidence type="ECO:0000256" key="7">
    <source>
        <dbReference type="ARBA" id="ARBA00022779"/>
    </source>
</evidence>
<name>A0AA43XJR8_9CLOT</name>
<dbReference type="GO" id="GO:0071978">
    <property type="term" value="P:bacterial-type flagellum-dependent swarming motility"/>
    <property type="evidence" value="ECO:0007669"/>
    <property type="project" value="TreeGrafter"/>
</dbReference>
<evidence type="ECO:0000313" key="13">
    <source>
        <dbReference type="Proteomes" id="UP000449710"/>
    </source>
</evidence>
<evidence type="ECO:0000313" key="12">
    <source>
        <dbReference type="EMBL" id="NBG87576.1"/>
    </source>
</evidence>
<gene>
    <name evidence="12" type="primary">fliM</name>
    <name evidence="12" type="ORF">ISALK_03595</name>
</gene>
<accession>A0AA43XJR8</accession>
<keyword evidence="12" id="KW-0966">Cell projection</keyword>
<dbReference type="AlphaFoldDB" id="A0AA43XJR8"/>
<keyword evidence="13" id="KW-1185">Reference proteome</keyword>
<evidence type="ECO:0000256" key="5">
    <source>
        <dbReference type="ARBA" id="ARBA00022475"/>
    </source>
</evidence>
<dbReference type="PRINTS" id="PR00955">
    <property type="entry name" value="FLGMOTORFLIM"/>
</dbReference>
<proteinExistence type="inferred from homology"/>
<dbReference type="RefSeq" id="WP_160719124.1">
    <property type="nucleotide sequence ID" value="NZ_SUMG01000003.1"/>
</dbReference>
<evidence type="ECO:0000256" key="6">
    <source>
        <dbReference type="ARBA" id="ARBA00022500"/>
    </source>
</evidence>
<dbReference type="EMBL" id="SUMG01000003">
    <property type="protein sequence ID" value="NBG87576.1"/>
    <property type="molecule type" value="Genomic_DNA"/>
</dbReference>
<dbReference type="Pfam" id="PF02154">
    <property type="entry name" value="FliM"/>
    <property type="match status" value="1"/>
</dbReference>
<dbReference type="PANTHER" id="PTHR30034">
    <property type="entry name" value="FLAGELLAR MOTOR SWITCH PROTEIN FLIM"/>
    <property type="match status" value="1"/>
</dbReference>
<keyword evidence="12" id="KW-0969">Cilium</keyword>
<dbReference type="Proteomes" id="UP000449710">
    <property type="component" value="Unassembled WGS sequence"/>
</dbReference>
<dbReference type="NCBIfam" id="TIGR01397">
    <property type="entry name" value="fliM_switch"/>
    <property type="match status" value="1"/>
</dbReference>
<reference evidence="12 13" key="1">
    <citation type="submission" date="2019-04" db="EMBL/GenBank/DDBJ databases">
        <title>Isachenkonia alkalipeptolytica gen. nov. sp. nov. a new anaerobic, alkiliphilic organothrophic bacterium capable to reduce synthesized ferrihydrite isolated from a soda lake.</title>
        <authorList>
            <person name="Toshchakov S.V."/>
            <person name="Zavarzina D.G."/>
            <person name="Zhilina T.N."/>
            <person name="Kostrikina N.A."/>
            <person name="Kublanov I.V."/>
        </authorList>
    </citation>
    <scope>NUCLEOTIDE SEQUENCE [LARGE SCALE GENOMIC DNA]</scope>
    <source>
        <strain evidence="12 13">Z-1701</strain>
    </source>
</reference>
<sequence length="332" mass="37509">MSDILSQNEIDSLLKALDDGEVDVDEIQDSEEEKKIKTYDFKSPKKLAKDQLRTLQIIHDNFARVLSTFLSGYLRSFVKADVLNVEELSYYEFNNSIVNPAVLSIVDFNPLSGQIVTDISPSLAYTLIDRILGGKGKKYDEEPNFTEIEISLIKKLMKQIIELFIAPWENVIELDPKLDKMETNSQFAQIVSPNDTVALITLSLKIGEVEGMFNICIPHIVIEPIIDKLSTKFWFSTVSKTTTKSDKKAIEKRVKKSDVEILAQLGHTYITVGDFLELQEGDVIGLDNSTKDELEIYVGNSHKYYGIPGTTKNKMSAKITRIDKKGEDQDDE</sequence>